<dbReference type="Gene3D" id="3.30.530.20">
    <property type="match status" value="1"/>
</dbReference>
<dbReference type="OrthoDB" id="191189at2"/>
<dbReference type="AlphaFoldDB" id="A0A511R659"/>
<protein>
    <recommendedName>
        <fullName evidence="3">Polyketide cyclase</fullName>
    </recommendedName>
</protein>
<dbReference type="SUPFAM" id="SSF55961">
    <property type="entry name" value="Bet v1-like"/>
    <property type="match status" value="1"/>
</dbReference>
<organism evidence="1 2">
    <name type="scientific">Meiothermus hypogaeus NBRC 106114</name>
    <dbReference type="NCBI Taxonomy" id="1227553"/>
    <lineage>
        <taxon>Bacteria</taxon>
        <taxon>Thermotogati</taxon>
        <taxon>Deinococcota</taxon>
        <taxon>Deinococci</taxon>
        <taxon>Thermales</taxon>
        <taxon>Thermaceae</taxon>
        <taxon>Meiothermus</taxon>
    </lineage>
</organism>
<dbReference type="EMBL" id="BJXL01000097">
    <property type="protein sequence ID" value="GEM84402.1"/>
    <property type="molecule type" value="Genomic_DNA"/>
</dbReference>
<name>A0A511R659_9DEIN</name>
<sequence length="160" mass="18403">MRFREELVLNIQAPREAVWAAFQDFSSWPTWARAIKEVSRVGSAWRFRARGQPPVDLVWVAEATERQPPEYLEFRSVPGVPHNLEISGWVRLSEAEDGGTHLELLFEGHPHYDTPLLDKVADLYASVFGEPNKLLKVTFEQFKAHLEEIHRPRELTSAVT</sequence>
<dbReference type="Pfam" id="PF10604">
    <property type="entry name" value="Polyketide_cyc2"/>
    <property type="match status" value="1"/>
</dbReference>
<dbReference type="Proteomes" id="UP000321197">
    <property type="component" value="Unassembled WGS sequence"/>
</dbReference>
<proteinExistence type="predicted"/>
<dbReference type="InterPro" id="IPR023393">
    <property type="entry name" value="START-like_dom_sf"/>
</dbReference>
<accession>A0A511R659</accession>
<comment type="caution">
    <text evidence="1">The sequence shown here is derived from an EMBL/GenBank/DDBJ whole genome shotgun (WGS) entry which is preliminary data.</text>
</comment>
<evidence type="ECO:0000313" key="2">
    <source>
        <dbReference type="Proteomes" id="UP000321197"/>
    </source>
</evidence>
<evidence type="ECO:0000313" key="1">
    <source>
        <dbReference type="EMBL" id="GEM84402.1"/>
    </source>
</evidence>
<reference evidence="1 2" key="1">
    <citation type="submission" date="2019-07" db="EMBL/GenBank/DDBJ databases">
        <title>Whole genome shotgun sequence of Meiothermus hypogaeus NBRC 106114.</title>
        <authorList>
            <person name="Hosoyama A."/>
            <person name="Uohara A."/>
            <person name="Ohji S."/>
            <person name="Ichikawa N."/>
        </authorList>
    </citation>
    <scope>NUCLEOTIDE SEQUENCE [LARGE SCALE GENOMIC DNA]</scope>
    <source>
        <strain evidence="1 2">NBRC 106114</strain>
    </source>
</reference>
<dbReference type="InterPro" id="IPR019587">
    <property type="entry name" value="Polyketide_cyclase/dehydratase"/>
</dbReference>
<gene>
    <name evidence="1" type="ORF">MHY01S_25680</name>
</gene>
<dbReference type="RefSeq" id="WP_119341544.1">
    <property type="nucleotide sequence ID" value="NZ_BJXL01000097.1"/>
</dbReference>
<evidence type="ECO:0008006" key="3">
    <source>
        <dbReference type="Google" id="ProtNLM"/>
    </source>
</evidence>